<keyword evidence="5" id="KW-0406">Ion transport</keyword>
<evidence type="ECO:0000256" key="8">
    <source>
        <dbReference type="SAM" id="Phobius"/>
    </source>
</evidence>
<keyword evidence="8" id="KW-1133">Transmembrane helix</keyword>
<keyword evidence="3" id="KW-0813">Transport</keyword>
<keyword evidence="6 8" id="KW-0472">Membrane</keyword>
<keyword evidence="4" id="KW-0375">Hydrogen ion transport</keyword>
<dbReference type="InterPro" id="IPR026015">
    <property type="entry name" value="ATP_synth_OSCP/delta_N_sf"/>
</dbReference>
<dbReference type="GO" id="GO:0016020">
    <property type="term" value="C:membrane"/>
    <property type="evidence" value="ECO:0007669"/>
    <property type="project" value="UniProtKB-SubCell"/>
</dbReference>
<dbReference type="InterPro" id="IPR000711">
    <property type="entry name" value="ATPase_OSCP/dsu"/>
</dbReference>
<evidence type="ECO:0000256" key="6">
    <source>
        <dbReference type="ARBA" id="ARBA00023136"/>
    </source>
</evidence>
<evidence type="ECO:0000256" key="1">
    <source>
        <dbReference type="ARBA" id="ARBA00004370"/>
    </source>
</evidence>
<evidence type="ECO:0000256" key="2">
    <source>
        <dbReference type="ARBA" id="ARBA00007046"/>
    </source>
</evidence>
<dbReference type="EMBL" id="ATMH01005346">
    <property type="protein sequence ID" value="EPY28010.1"/>
    <property type="molecule type" value="Genomic_DNA"/>
</dbReference>
<evidence type="ECO:0000313" key="9">
    <source>
        <dbReference type="EMBL" id="EPY28010.1"/>
    </source>
</evidence>
<evidence type="ECO:0000256" key="5">
    <source>
        <dbReference type="ARBA" id="ARBA00023065"/>
    </source>
</evidence>
<dbReference type="Proteomes" id="UP000015354">
    <property type="component" value="Unassembled WGS sequence"/>
</dbReference>
<dbReference type="OrthoDB" id="275915at2759"/>
<keyword evidence="7" id="KW-0066">ATP synthesis</keyword>
<feature type="transmembrane region" description="Helical" evidence="8">
    <location>
        <begin position="72"/>
        <end position="96"/>
    </location>
</feature>
<dbReference type="SUPFAM" id="SSF47928">
    <property type="entry name" value="N-terminal domain of the delta subunit of the F1F0-ATP synthase"/>
    <property type="match status" value="1"/>
</dbReference>
<evidence type="ECO:0000313" key="10">
    <source>
        <dbReference type="Proteomes" id="UP000015354"/>
    </source>
</evidence>
<accession>S9VWQ8</accession>
<name>S9VWQ8_9TRYP</name>
<evidence type="ECO:0000256" key="3">
    <source>
        <dbReference type="ARBA" id="ARBA00022448"/>
    </source>
</evidence>
<dbReference type="AlphaFoldDB" id="S9VWQ8"/>
<keyword evidence="8" id="KW-0812">Transmembrane</keyword>
<evidence type="ECO:0000256" key="4">
    <source>
        <dbReference type="ARBA" id="ARBA00022781"/>
    </source>
</evidence>
<dbReference type="PANTHER" id="PTHR11910">
    <property type="entry name" value="ATP SYNTHASE DELTA CHAIN"/>
    <property type="match status" value="1"/>
</dbReference>
<proteinExistence type="inferred from homology"/>
<organism evidence="9 10">
    <name type="scientific">Strigomonas culicis</name>
    <dbReference type="NCBI Taxonomy" id="28005"/>
    <lineage>
        <taxon>Eukaryota</taxon>
        <taxon>Discoba</taxon>
        <taxon>Euglenozoa</taxon>
        <taxon>Kinetoplastea</taxon>
        <taxon>Metakinetoplastina</taxon>
        <taxon>Trypanosomatida</taxon>
        <taxon>Trypanosomatidae</taxon>
        <taxon>Strigomonadinae</taxon>
        <taxon>Strigomonas</taxon>
    </lineage>
</organism>
<comment type="subcellular location">
    <subcellularLocation>
        <location evidence="1">Membrane</location>
    </subcellularLocation>
</comment>
<evidence type="ECO:0000256" key="7">
    <source>
        <dbReference type="ARBA" id="ARBA00023310"/>
    </source>
</evidence>
<comment type="caution">
    <text evidence="9">The sequence shown here is derived from an EMBL/GenBank/DDBJ whole genome shotgun (WGS) entry which is preliminary data.</text>
</comment>
<dbReference type="Pfam" id="PF00213">
    <property type="entry name" value="OSCP"/>
    <property type="match status" value="1"/>
</dbReference>
<comment type="similarity">
    <text evidence="2">Belongs to the ATPase delta chain family.</text>
</comment>
<protein>
    <submittedName>
        <fullName evidence="9">Uncharacterized protein</fullName>
    </submittedName>
</protein>
<sequence>MKHLPPPFGSITSQLCFPRLPLFLYSYYKRVFFVAVVVFRVHCSAETEPDETTIESFSSSFPFIVMNLSLSLSFFFSLSLFFVVVGLCVYSLLLPFRICRVMFRRVALKALTASTAARFYTPSADLVKLYDSDFARASFPTNIVPSDSVLFAKFLYKAAEQKNIFEKVLQDFETIAAAVPKLPVFWERTVVVQDVKEFKGLQEATSFTLQWMQSNGMLDLLPDVAEVYETYVNAKLKRVSVKVYVAPGKTGDNATIAEAKKIAESTLKDSKEYAGLKPHFKVLVDRTIVEGFTVDIQGIFVNKAKGRQVASSESASDADYTNIPLMHGRKTSWEDNIETQVLRQYLDKLSEYDAEEMVSGV</sequence>
<dbReference type="GO" id="GO:0046933">
    <property type="term" value="F:proton-transporting ATP synthase activity, rotational mechanism"/>
    <property type="evidence" value="ECO:0007669"/>
    <property type="project" value="InterPro"/>
</dbReference>
<reference evidence="9 10" key="1">
    <citation type="journal article" date="2013" name="PLoS ONE">
        <title>Predicting the Proteins of Angomonas deanei, Strigomonas culicis and Their Respective Endosymbionts Reveals New Aspects of the Trypanosomatidae Family.</title>
        <authorList>
            <person name="Motta M.C."/>
            <person name="Martins A.C."/>
            <person name="de Souza S.S."/>
            <person name="Catta-Preta C.M."/>
            <person name="Silva R."/>
            <person name="Klein C.C."/>
            <person name="de Almeida L.G."/>
            <person name="de Lima Cunha O."/>
            <person name="Ciapina L.P."/>
            <person name="Brocchi M."/>
            <person name="Colabardini A.C."/>
            <person name="de Araujo Lima B."/>
            <person name="Machado C.R."/>
            <person name="de Almeida Soares C.M."/>
            <person name="Probst C.M."/>
            <person name="de Menezes C.B."/>
            <person name="Thompson C.E."/>
            <person name="Bartholomeu D.C."/>
            <person name="Gradia D.F."/>
            <person name="Pavoni D.P."/>
            <person name="Grisard E.C."/>
            <person name="Fantinatti-Garboggini F."/>
            <person name="Marchini F.K."/>
            <person name="Rodrigues-Luiz G.F."/>
            <person name="Wagner G."/>
            <person name="Goldman G.H."/>
            <person name="Fietto J.L."/>
            <person name="Elias M.C."/>
            <person name="Goldman M.H."/>
            <person name="Sagot M.F."/>
            <person name="Pereira M."/>
            <person name="Stoco P.H."/>
            <person name="de Mendonca-Neto R.P."/>
            <person name="Teixeira S.M."/>
            <person name="Maciel T.E."/>
            <person name="de Oliveira Mendes T.A."/>
            <person name="Urmenyi T.P."/>
            <person name="de Souza W."/>
            <person name="Schenkman S."/>
            <person name="de Vasconcelos A.T."/>
        </authorList>
    </citation>
    <scope>NUCLEOTIDE SEQUENCE [LARGE SCALE GENOMIC DNA]</scope>
</reference>
<keyword evidence="10" id="KW-1185">Reference proteome</keyword>
<gene>
    <name evidence="9" type="ORF">STCU_05346</name>
</gene>